<protein>
    <submittedName>
        <fullName evidence="4 5">Uncharacterized protein LOC111133884</fullName>
    </submittedName>
</protein>
<evidence type="ECO:0000313" key="3">
    <source>
        <dbReference type="Proteomes" id="UP000694844"/>
    </source>
</evidence>
<feature type="region of interest" description="Disordered" evidence="1">
    <location>
        <begin position="291"/>
        <end position="375"/>
    </location>
</feature>
<name>A0A8B8EFC8_CRAVI</name>
<feature type="compositionally biased region" description="Polar residues" evidence="1">
    <location>
        <begin position="314"/>
        <end position="323"/>
    </location>
</feature>
<proteinExistence type="predicted"/>
<feature type="compositionally biased region" description="Acidic residues" evidence="1">
    <location>
        <begin position="86"/>
        <end position="96"/>
    </location>
</feature>
<dbReference type="AlphaFoldDB" id="A0A8B8EFC8"/>
<feature type="region of interest" description="Disordered" evidence="1">
    <location>
        <begin position="80"/>
        <end position="139"/>
    </location>
</feature>
<evidence type="ECO:0000313" key="5">
    <source>
        <dbReference type="RefSeq" id="XP_022338302.1"/>
    </source>
</evidence>
<keyword evidence="2" id="KW-0472">Membrane</keyword>
<accession>A0A8B8EFC8</accession>
<feature type="compositionally biased region" description="Polar residues" evidence="1">
    <location>
        <begin position="333"/>
        <end position="366"/>
    </location>
</feature>
<keyword evidence="2" id="KW-1133">Transmembrane helix</keyword>
<evidence type="ECO:0000256" key="1">
    <source>
        <dbReference type="SAM" id="MobiDB-lite"/>
    </source>
</evidence>
<keyword evidence="3" id="KW-1185">Reference proteome</keyword>
<dbReference type="KEGG" id="cvn:111133884"/>
<dbReference type="OrthoDB" id="6106829at2759"/>
<feature type="transmembrane region" description="Helical" evidence="2">
    <location>
        <begin position="34"/>
        <end position="57"/>
    </location>
</feature>
<evidence type="ECO:0000313" key="4">
    <source>
        <dbReference type="RefSeq" id="XP_022338301.1"/>
    </source>
</evidence>
<keyword evidence="2" id="KW-0812">Transmembrane</keyword>
<dbReference type="Proteomes" id="UP000694844">
    <property type="component" value="Chromosome 5"/>
</dbReference>
<dbReference type="GeneID" id="111133884"/>
<gene>
    <name evidence="4 5" type="primary">LOC111133884</name>
</gene>
<organism evidence="3 4">
    <name type="scientific">Crassostrea virginica</name>
    <name type="common">Eastern oyster</name>
    <dbReference type="NCBI Taxonomy" id="6565"/>
    <lineage>
        <taxon>Eukaryota</taxon>
        <taxon>Metazoa</taxon>
        <taxon>Spiralia</taxon>
        <taxon>Lophotrochozoa</taxon>
        <taxon>Mollusca</taxon>
        <taxon>Bivalvia</taxon>
        <taxon>Autobranchia</taxon>
        <taxon>Pteriomorphia</taxon>
        <taxon>Ostreida</taxon>
        <taxon>Ostreoidea</taxon>
        <taxon>Ostreidae</taxon>
        <taxon>Crassostrea</taxon>
    </lineage>
</organism>
<sequence length="392" mass="43824">MDDALDLFRRIRRNANSSSSSSSEEDLFTDSNNLAMFVVIPVMVIVYGGCACIYCCYKCRRYLKENKPFRDFADKIRGRETNNESEITDDVTENDQPDQMSRSELNESSNQTDSPVERRKPNLHSNNSSPGPEGPIRYVDYDTDLRSAMSTPGVQYTRNGSVKSKRLQLGTPIALVHNEDDSEMRSDSGIMEDASLMQLDSRSFKQRMPAENPLLIEEIENPVVQYTGSDLYSGTAPEASSPMPARYISTSEIAIQTEDTGPIRSMSSAARKAVKNNAVVPKYMNWRRNSKERNAHTRVPTGEFSKSDTKHSFSSDSGISVLSGNKLPEPVSRNETMSGLNSLGRRTSMSLTSNRNALNTRGSNRFGNKPVKKKQTTLPKIELKNFIVGPWK</sequence>
<feature type="compositionally biased region" description="Polar residues" evidence="1">
    <location>
        <begin position="97"/>
        <end position="114"/>
    </location>
</feature>
<evidence type="ECO:0000256" key="2">
    <source>
        <dbReference type="SAM" id="Phobius"/>
    </source>
</evidence>
<reference evidence="4 5" key="1">
    <citation type="submission" date="2025-04" db="UniProtKB">
        <authorList>
            <consortium name="RefSeq"/>
        </authorList>
    </citation>
    <scope>IDENTIFICATION</scope>
    <source>
        <tissue evidence="4 5">Whole sample</tissue>
    </source>
</reference>
<dbReference type="RefSeq" id="XP_022338302.1">
    <property type="nucleotide sequence ID" value="XM_022482594.1"/>
</dbReference>
<dbReference type="RefSeq" id="XP_022338301.1">
    <property type="nucleotide sequence ID" value="XM_022482593.1"/>
</dbReference>